<evidence type="ECO:0000256" key="1">
    <source>
        <dbReference type="SAM" id="Coils"/>
    </source>
</evidence>
<accession>A0A4S2DKM0</accession>
<organism evidence="3 4">
    <name type="scientific">Clostridium sartagoforme</name>
    <dbReference type="NCBI Taxonomy" id="84031"/>
    <lineage>
        <taxon>Bacteria</taxon>
        <taxon>Bacillati</taxon>
        <taxon>Bacillota</taxon>
        <taxon>Clostridia</taxon>
        <taxon>Eubacteriales</taxon>
        <taxon>Clostridiaceae</taxon>
        <taxon>Clostridium</taxon>
    </lineage>
</organism>
<reference evidence="3 4" key="1">
    <citation type="submission" date="2019-04" db="EMBL/GenBank/DDBJ databases">
        <title>Microbes associate with the intestines of laboratory mice.</title>
        <authorList>
            <person name="Navarre W."/>
            <person name="Wong E."/>
            <person name="Huang K."/>
            <person name="Tropini C."/>
            <person name="Ng K."/>
            <person name="Yu B."/>
        </authorList>
    </citation>
    <scope>NUCLEOTIDE SEQUENCE [LARGE SCALE GENOMIC DNA]</scope>
    <source>
        <strain evidence="3 4">NM50_B9-20</strain>
    </source>
</reference>
<evidence type="ECO:0000256" key="2">
    <source>
        <dbReference type="SAM" id="Phobius"/>
    </source>
</evidence>
<keyword evidence="2" id="KW-0472">Membrane</keyword>
<gene>
    <name evidence="3" type="ORF">E5347_08335</name>
</gene>
<evidence type="ECO:0000313" key="3">
    <source>
        <dbReference type="EMBL" id="TGY42807.1"/>
    </source>
</evidence>
<evidence type="ECO:0000313" key="4">
    <source>
        <dbReference type="Proteomes" id="UP000306888"/>
    </source>
</evidence>
<keyword evidence="2" id="KW-1133">Transmembrane helix</keyword>
<dbReference type="Proteomes" id="UP000306888">
    <property type="component" value="Unassembled WGS sequence"/>
</dbReference>
<dbReference type="AlphaFoldDB" id="A0A4S2DKM0"/>
<proteinExistence type="predicted"/>
<keyword evidence="4" id="KW-1185">Reference proteome</keyword>
<name>A0A4S2DKM0_9CLOT</name>
<feature type="transmembrane region" description="Helical" evidence="2">
    <location>
        <begin position="50"/>
        <end position="71"/>
    </location>
</feature>
<protein>
    <submittedName>
        <fullName evidence="3">Uncharacterized protein</fullName>
    </submittedName>
</protein>
<comment type="caution">
    <text evidence="3">The sequence shown here is derived from an EMBL/GenBank/DDBJ whole genome shotgun (WGS) entry which is preliminary data.</text>
</comment>
<feature type="coiled-coil region" evidence="1">
    <location>
        <begin position="78"/>
        <end position="112"/>
    </location>
</feature>
<keyword evidence="1" id="KW-0175">Coiled coil</keyword>
<sequence length="115" mass="13236">MGYQKQIYSNNDKESNFDNTADQYEVNIEVKEPDFEGNAVVKKPNFFRRFYKEIIVIFIGILIGNSIGGIGKVSTSTVDEINMQIEDNTKVIKDKEAELELLQNKKIELEESLRN</sequence>
<dbReference type="RefSeq" id="WP_136006317.1">
    <property type="nucleotide sequence ID" value="NZ_SRYR01000002.1"/>
</dbReference>
<dbReference type="EMBL" id="SRYR01000002">
    <property type="protein sequence ID" value="TGY42807.1"/>
    <property type="molecule type" value="Genomic_DNA"/>
</dbReference>
<keyword evidence="2" id="KW-0812">Transmembrane</keyword>